<reference evidence="2 3" key="1">
    <citation type="journal article" date="2015" name="Genome Announc.">
        <title>Expanding the biotechnology potential of lactobacilli through comparative genomics of 213 strains and associated genera.</title>
        <authorList>
            <person name="Sun Z."/>
            <person name="Harris H.M."/>
            <person name="McCann A."/>
            <person name="Guo C."/>
            <person name="Argimon S."/>
            <person name="Zhang W."/>
            <person name="Yang X."/>
            <person name="Jeffery I.B."/>
            <person name="Cooney J.C."/>
            <person name="Kagawa T.F."/>
            <person name="Liu W."/>
            <person name="Song Y."/>
            <person name="Salvetti E."/>
            <person name="Wrobel A."/>
            <person name="Rasinkangas P."/>
            <person name="Parkhill J."/>
            <person name="Rea M.C."/>
            <person name="O'Sullivan O."/>
            <person name="Ritari J."/>
            <person name="Douillard F.P."/>
            <person name="Paul Ross R."/>
            <person name="Yang R."/>
            <person name="Briner A.E."/>
            <person name="Felis G.E."/>
            <person name="de Vos W.M."/>
            <person name="Barrangou R."/>
            <person name="Klaenhammer T.R."/>
            <person name="Caufield P.W."/>
            <person name="Cui Y."/>
            <person name="Zhang H."/>
            <person name="O'Toole P.W."/>
        </authorList>
    </citation>
    <scope>NUCLEOTIDE SEQUENCE [LARGE SCALE GENOMIC DNA]</scope>
    <source>
        <strain evidence="2 3">DSM 20509</strain>
    </source>
</reference>
<evidence type="ECO:0000313" key="2">
    <source>
        <dbReference type="EMBL" id="KRM63093.1"/>
    </source>
</evidence>
<protein>
    <submittedName>
        <fullName evidence="2">Uncharacterized protein</fullName>
    </submittedName>
</protein>
<keyword evidence="3" id="KW-1185">Reference proteome</keyword>
<dbReference type="Proteomes" id="UP000051008">
    <property type="component" value="Unassembled WGS sequence"/>
</dbReference>
<keyword evidence="1" id="KW-0472">Membrane</keyword>
<organism evidence="2 3">
    <name type="scientific">Ligilactobacillus agilis DSM 20509</name>
    <dbReference type="NCBI Taxonomy" id="1423718"/>
    <lineage>
        <taxon>Bacteria</taxon>
        <taxon>Bacillati</taxon>
        <taxon>Bacillota</taxon>
        <taxon>Bacilli</taxon>
        <taxon>Lactobacillales</taxon>
        <taxon>Lactobacillaceae</taxon>
        <taxon>Ligilactobacillus</taxon>
    </lineage>
</organism>
<sequence>MEVGKMKLYKWKKGDGKQLLGCLVAILIGGVIALPLSILGVTSIDDIIIPVFFIIGFITFIGGIFKWIFRL</sequence>
<keyword evidence="1" id="KW-0812">Transmembrane</keyword>
<dbReference type="EMBL" id="AYYP01000071">
    <property type="protein sequence ID" value="KRM63093.1"/>
    <property type="molecule type" value="Genomic_DNA"/>
</dbReference>
<feature type="transmembrane region" description="Helical" evidence="1">
    <location>
        <begin position="20"/>
        <end position="41"/>
    </location>
</feature>
<name>A0A0R2A8T3_9LACO</name>
<accession>A0A0R2A8T3</accession>
<dbReference type="PATRIC" id="fig|1423718.3.peg.1136"/>
<evidence type="ECO:0000256" key="1">
    <source>
        <dbReference type="SAM" id="Phobius"/>
    </source>
</evidence>
<dbReference type="AlphaFoldDB" id="A0A0R2A8T3"/>
<gene>
    <name evidence="2" type="ORF">FC14_GL001079</name>
</gene>
<feature type="transmembrane region" description="Helical" evidence="1">
    <location>
        <begin position="47"/>
        <end position="69"/>
    </location>
</feature>
<comment type="caution">
    <text evidence="2">The sequence shown here is derived from an EMBL/GenBank/DDBJ whole genome shotgun (WGS) entry which is preliminary data.</text>
</comment>
<proteinExistence type="predicted"/>
<evidence type="ECO:0000313" key="3">
    <source>
        <dbReference type="Proteomes" id="UP000051008"/>
    </source>
</evidence>
<keyword evidence="1" id="KW-1133">Transmembrane helix</keyword>